<comment type="caution">
    <text evidence="2">The sequence shown here is derived from an EMBL/GenBank/DDBJ whole genome shotgun (WGS) entry which is preliminary data.</text>
</comment>
<keyword evidence="1" id="KW-0472">Membrane</keyword>
<dbReference type="Proteomes" id="UP001204615">
    <property type="component" value="Unassembled WGS sequence"/>
</dbReference>
<keyword evidence="3" id="KW-1185">Reference proteome</keyword>
<proteinExistence type="predicted"/>
<reference evidence="2 3" key="1">
    <citation type="submission" date="2022-06" db="EMBL/GenBank/DDBJ databases">
        <title>Dyella sp. Sa strain:Sa Genome sequencing.</title>
        <authorList>
            <person name="Park S."/>
        </authorList>
    </citation>
    <scope>NUCLEOTIDE SEQUENCE [LARGE SCALE GENOMIC DNA]</scope>
    <source>
        <strain evidence="2 3">Sa</strain>
    </source>
</reference>
<keyword evidence="1" id="KW-0812">Transmembrane</keyword>
<organism evidence="2 3">
    <name type="scientific">Dyella lutea</name>
    <dbReference type="NCBI Taxonomy" id="2950441"/>
    <lineage>
        <taxon>Bacteria</taxon>
        <taxon>Pseudomonadati</taxon>
        <taxon>Pseudomonadota</taxon>
        <taxon>Gammaproteobacteria</taxon>
        <taxon>Lysobacterales</taxon>
        <taxon>Rhodanobacteraceae</taxon>
        <taxon>Dyella</taxon>
    </lineage>
</organism>
<dbReference type="EMBL" id="JAMZEK010000001">
    <property type="protein sequence ID" value="MCP1373487.1"/>
    <property type="molecule type" value="Genomic_DNA"/>
</dbReference>
<protein>
    <recommendedName>
        <fullName evidence="4">DoxX-like protein</fullName>
    </recommendedName>
</protein>
<evidence type="ECO:0000313" key="3">
    <source>
        <dbReference type="Proteomes" id="UP001204615"/>
    </source>
</evidence>
<feature type="transmembrane region" description="Helical" evidence="1">
    <location>
        <begin position="49"/>
        <end position="73"/>
    </location>
</feature>
<accession>A0ABT1FB40</accession>
<feature type="transmembrane region" description="Helical" evidence="1">
    <location>
        <begin position="12"/>
        <end position="29"/>
    </location>
</feature>
<evidence type="ECO:0000313" key="2">
    <source>
        <dbReference type="EMBL" id="MCP1373487.1"/>
    </source>
</evidence>
<sequence>MLTVTRTQIRTTCVALGILCAATMLSIWAERHGYLGSVAHRASTWNYQGLLVPVWLLEIVALAQLALLTLGIVGTFMLRTWGRHLLAVALLLALLAAPLRGEAVFGPLSLFVGGLTGFVHMWLLTVIYWSPASMLFVGKVPVVAA</sequence>
<evidence type="ECO:0008006" key="4">
    <source>
        <dbReference type="Google" id="ProtNLM"/>
    </source>
</evidence>
<gene>
    <name evidence="2" type="ORF">NC595_05385</name>
</gene>
<keyword evidence="1" id="KW-1133">Transmembrane helix</keyword>
<feature type="transmembrane region" description="Helical" evidence="1">
    <location>
        <begin position="85"/>
        <end position="101"/>
    </location>
</feature>
<name>A0ABT1FB40_9GAMM</name>
<evidence type="ECO:0000256" key="1">
    <source>
        <dbReference type="SAM" id="Phobius"/>
    </source>
</evidence>
<dbReference type="RefSeq" id="WP_253565253.1">
    <property type="nucleotide sequence ID" value="NZ_JAMZEK010000001.1"/>
</dbReference>